<organism evidence="2 3">
    <name type="scientific">Pseudoluteimonas lycopersici</name>
    <dbReference type="NCBI Taxonomy" id="1324796"/>
    <lineage>
        <taxon>Bacteria</taxon>
        <taxon>Pseudomonadati</taxon>
        <taxon>Pseudomonadota</taxon>
        <taxon>Gammaproteobacteria</taxon>
        <taxon>Lysobacterales</taxon>
        <taxon>Lysobacteraceae</taxon>
        <taxon>Pseudoluteimonas</taxon>
    </lineage>
</organism>
<keyword evidence="3" id="KW-1185">Reference proteome</keyword>
<accession>A0A516V5T3</accession>
<dbReference type="PANTHER" id="PTHR28008:SF1">
    <property type="entry name" value="DOMAIN PROTEIN, PUTATIVE (AFU_ORTHOLOGUE AFUA_3G10980)-RELATED"/>
    <property type="match status" value="1"/>
</dbReference>
<dbReference type="PANTHER" id="PTHR28008">
    <property type="entry name" value="DOMAIN PROTEIN, PUTATIVE (AFU_ORTHOLOGUE AFUA_3G10980)-RELATED"/>
    <property type="match status" value="1"/>
</dbReference>
<name>A0A516V5T3_9GAMM</name>
<evidence type="ECO:0000313" key="3">
    <source>
        <dbReference type="Proteomes" id="UP000315891"/>
    </source>
</evidence>
<reference evidence="2 3" key="1">
    <citation type="submission" date="2019-07" db="EMBL/GenBank/DDBJ databases">
        <title>Lysobacter weifangensis sp. nov., isolated from bensulfuron-methyl contaminated farmland soil.</title>
        <authorList>
            <person name="Zhao H."/>
        </authorList>
    </citation>
    <scope>NUCLEOTIDE SEQUENCE [LARGE SCALE GENOMIC DNA]</scope>
    <source>
        <strain evidence="2 3">CC-Bw-6</strain>
    </source>
</reference>
<dbReference type="EMBL" id="CP041742">
    <property type="protein sequence ID" value="QDQ73878.1"/>
    <property type="molecule type" value="Genomic_DNA"/>
</dbReference>
<keyword evidence="1" id="KW-0472">Membrane</keyword>
<dbReference type="AlphaFoldDB" id="A0A516V5T3"/>
<feature type="transmembrane region" description="Helical" evidence="1">
    <location>
        <begin position="73"/>
        <end position="92"/>
    </location>
</feature>
<evidence type="ECO:0000256" key="1">
    <source>
        <dbReference type="SAM" id="Phobius"/>
    </source>
</evidence>
<feature type="transmembrane region" description="Helical" evidence="1">
    <location>
        <begin position="20"/>
        <end position="40"/>
    </location>
</feature>
<keyword evidence="1" id="KW-0812">Transmembrane</keyword>
<proteinExistence type="predicted"/>
<gene>
    <name evidence="2" type="ORF">FNZ56_08305</name>
</gene>
<evidence type="ECO:0000313" key="2">
    <source>
        <dbReference type="EMBL" id="QDQ73878.1"/>
    </source>
</evidence>
<dbReference type="OrthoDB" id="3790495at2"/>
<protein>
    <submittedName>
        <fullName evidence="2">VanZ family protein</fullName>
    </submittedName>
</protein>
<sequence length="136" mass="14717">MKAHRRRFGRSLKPFRRPWLWAGLWSLGIAAVVVASLLPAPDLPNLHVSDKSEHFTAYALLAAGAVQLFARRLSWLSVCIALALLGIGLEFAQGALTTTRTMDAADALANSLGVLAGLATSLTPWRDALLRFEPGR</sequence>
<dbReference type="Proteomes" id="UP000315891">
    <property type="component" value="Chromosome"/>
</dbReference>
<keyword evidence="1" id="KW-1133">Transmembrane helix</keyword>